<protein>
    <submittedName>
        <fullName evidence="1">Uncharacterized protein</fullName>
    </submittedName>
</protein>
<name>A0ABW5PVU7_9BACI</name>
<dbReference type="InterPro" id="IPR045633">
    <property type="entry name" value="DUF6414"/>
</dbReference>
<organism evidence="1 2">
    <name type="scientific">Oceanobacillus kapialis</name>
    <dbReference type="NCBI Taxonomy" id="481353"/>
    <lineage>
        <taxon>Bacteria</taxon>
        <taxon>Bacillati</taxon>
        <taxon>Bacillota</taxon>
        <taxon>Bacilli</taxon>
        <taxon>Bacillales</taxon>
        <taxon>Bacillaceae</taxon>
        <taxon>Oceanobacillus</taxon>
    </lineage>
</organism>
<sequence length="256" mass="29634">MFKLRDFLYLDERTIQRYLSSIEEGLVKEVLQTDISQEPNWNFNVSLGELQKLLVSAGIPIPNIGVTRNSKTENISVQITKEPTIDSQFDKLFRYLEPALQYLEGFDPEIWSQLENGQFVYYSSEIKLPKGFENAQLLTMGAEIYEFAKEFGEHNNDFEKLLDESKNYREELASKKYTNVYCIPLGSPNKDKYYFVGKLIHDNLVDIELEDLSFGEAITLARIEHILQPSDRYTIYDATLKGADCLWQTNNVRIGI</sequence>
<dbReference type="Pfam" id="PF19952">
    <property type="entry name" value="DUF6414"/>
    <property type="match status" value="1"/>
</dbReference>
<keyword evidence="2" id="KW-1185">Reference proteome</keyword>
<reference evidence="2" key="1">
    <citation type="journal article" date="2019" name="Int. J. Syst. Evol. Microbiol.">
        <title>The Global Catalogue of Microorganisms (GCM) 10K type strain sequencing project: providing services to taxonomists for standard genome sequencing and annotation.</title>
        <authorList>
            <consortium name="The Broad Institute Genomics Platform"/>
            <consortium name="The Broad Institute Genome Sequencing Center for Infectious Disease"/>
            <person name="Wu L."/>
            <person name="Ma J."/>
        </authorList>
    </citation>
    <scope>NUCLEOTIDE SEQUENCE [LARGE SCALE GENOMIC DNA]</scope>
    <source>
        <strain evidence="2">TISTR 1858</strain>
    </source>
</reference>
<dbReference type="Proteomes" id="UP001597451">
    <property type="component" value="Unassembled WGS sequence"/>
</dbReference>
<gene>
    <name evidence="1" type="ORF">ACFSUN_01400</name>
</gene>
<accession>A0ABW5PVU7</accession>
<evidence type="ECO:0000313" key="1">
    <source>
        <dbReference type="EMBL" id="MFD2627443.1"/>
    </source>
</evidence>
<dbReference type="RefSeq" id="WP_379560078.1">
    <property type="nucleotide sequence ID" value="NZ_JBHUMX010000002.1"/>
</dbReference>
<dbReference type="EMBL" id="JBHUMX010000002">
    <property type="protein sequence ID" value="MFD2627443.1"/>
    <property type="molecule type" value="Genomic_DNA"/>
</dbReference>
<proteinExistence type="predicted"/>
<evidence type="ECO:0000313" key="2">
    <source>
        <dbReference type="Proteomes" id="UP001597451"/>
    </source>
</evidence>
<comment type="caution">
    <text evidence="1">The sequence shown here is derived from an EMBL/GenBank/DDBJ whole genome shotgun (WGS) entry which is preliminary data.</text>
</comment>